<dbReference type="Proteomes" id="UP001589890">
    <property type="component" value="Unassembled WGS sequence"/>
</dbReference>
<accession>A0ABV6QWB7</accession>
<feature type="compositionally biased region" description="Polar residues" evidence="1">
    <location>
        <begin position="276"/>
        <end position="300"/>
    </location>
</feature>
<feature type="region of interest" description="Disordered" evidence="1">
    <location>
        <begin position="276"/>
        <end position="309"/>
    </location>
</feature>
<organism evidence="3 4">
    <name type="scientific">Kribbella deserti</name>
    <dbReference type="NCBI Taxonomy" id="1926257"/>
    <lineage>
        <taxon>Bacteria</taxon>
        <taxon>Bacillati</taxon>
        <taxon>Actinomycetota</taxon>
        <taxon>Actinomycetes</taxon>
        <taxon>Propionibacteriales</taxon>
        <taxon>Kribbellaceae</taxon>
        <taxon>Kribbella</taxon>
    </lineage>
</organism>
<comment type="caution">
    <text evidence="3">The sequence shown here is derived from an EMBL/GenBank/DDBJ whole genome shotgun (WGS) entry which is preliminary data.</text>
</comment>
<name>A0ABV6QWB7_9ACTN</name>
<evidence type="ECO:0000256" key="1">
    <source>
        <dbReference type="SAM" id="MobiDB-lite"/>
    </source>
</evidence>
<evidence type="ECO:0000313" key="3">
    <source>
        <dbReference type="EMBL" id="MFC0627892.1"/>
    </source>
</evidence>
<protein>
    <submittedName>
        <fullName evidence="3">DNA/RNA non-specific endonuclease</fullName>
    </submittedName>
</protein>
<reference evidence="3 4" key="1">
    <citation type="submission" date="2024-09" db="EMBL/GenBank/DDBJ databases">
        <authorList>
            <person name="Sun Q."/>
            <person name="Mori K."/>
        </authorList>
    </citation>
    <scope>NUCLEOTIDE SEQUENCE [LARGE SCALE GENOMIC DNA]</scope>
    <source>
        <strain evidence="3 4">CGMCC 1.15906</strain>
    </source>
</reference>
<keyword evidence="3" id="KW-0255">Endonuclease</keyword>
<keyword evidence="3" id="KW-0540">Nuclease</keyword>
<dbReference type="EMBL" id="JBHLTC010000036">
    <property type="protein sequence ID" value="MFC0627892.1"/>
    <property type="molecule type" value="Genomic_DNA"/>
</dbReference>
<feature type="domain" description="Type VII secretion system protein EssD-like" evidence="2">
    <location>
        <begin position="173"/>
        <end position="272"/>
    </location>
</feature>
<keyword evidence="3" id="KW-0378">Hydrolase</keyword>
<sequence length="337" mass="35615">MASDLERIAQGLVDYLDANPRIAADLSGAAAECQELAGLAAELSIILPEAAAVAEYLHQAAHDCGQAAQLSAHAAVIGRTWAVEALGGGITQRPSGAITRDAPAGNLDPVVKPSSADEDSHEAGNAVELSIDLSDAKPDAGPLQQDRALIELSTRQPDHLPTLSAPPPNAHVRVDSKFAYDTDEDGRVVSAEASLDLIDLAHPRDSNAQRKLIGKLPGDHAGHIFARIFQGPGGTMNLVPMQGDRVNLSQYKMLENHWRRIIDAGGTVDISVSSPTPQTVADQMSSQSNIVTRAESNGWKSRTIRRQEDRHEGPIAGVADCRSQVACESGAGRMDAC</sequence>
<dbReference type="Pfam" id="PF13930">
    <property type="entry name" value="Endonuclea_NS_2"/>
    <property type="match status" value="1"/>
</dbReference>
<gene>
    <name evidence="3" type="ORF">ACFFGN_27710</name>
</gene>
<proteinExistence type="predicted"/>
<evidence type="ECO:0000313" key="4">
    <source>
        <dbReference type="Proteomes" id="UP001589890"/>
    </source>
</evidence>
<dbReference type="RefSeq" id="WP_380053151.1">
    <property type="nucleotide sequence ID" value="NZ_JBHLTC010000036.1"/>
</dbReference>
<dbReference type="InterPro" id="IPR044927">
    <property type="entry name" value="Endonuclea_NS_2"/>
</dbReference>
<evidence type="ECO:0000259" key="2">
    <source>
        <dbReference type="Pfam" id="PF13930"/>
    </source>
</evidence>
<keyword evidence="4" id="KW-1185">Reference proteome</keyword>
<dbReference type="GO" id="GO:0004519">
    <property type="term" value="F:endonuclease activity"/>
    <property type="evidence" value="ECO:0007669"/>
    <property type="project" value="UniProtKB-KW"/>
</dbReference>